<feature type="transmembrane region" description="Helical" evidence="2">
    <location>
        <begin position="285"/>
        <end position="306"/>
    </location>
</feature>
<reference evidence="3 4" key="1">
    <citation type="submission" date="2023-12" db="EMBL/GenBank/DDBJ databases">
        <title>Description of Novel Strain Fulvimarina sp. 2208YS6-2-32 isolated from Uroteuthis (Photololigo) edulis.</title>
        <authorList>
            <person name="Park J.-S."/>
        </authorList>
    </citation>
    <scope>NUCLEOTIDE SEQUENCE [LARGE SCALE GENOMIC DNA]</scope>
    <source>
        <strain evidence="3 4">2208YS6-2-32</strain>
    </source>
</reference>
<feature type="compositionally biased region" description="Low complexity" evidence="1">
    <location>
        <begin position="417"/>
        <end position="428"/>
    </location>
</feature>
<sequence length="630" mass="66100">MADLSGVLRKTIDGLPRSTPDMRVRVYDKARAAIQRQIAAANPPLSDGVAQARLNALEDAIETTEQHYLDLENGVFADAAGPDEPTHVEPEPSASVEPADPVLPAEARSSTEESVQAEVVQDRLEDAPLAPSDYPPTDPMPQAGGGHSSWGTPGVPEPDERYDVGEDEGHAAPGVYAGQQDAWQDQDRRPEAYEDDGYAPFVPEAASGHDRREVGAFVPADAQADADYTRDDTHDDERFRDRDEPALDRQSYADEDGAVSIPEADVSGPAYVPPRKARHGNRSGSLLAIVSLVVIVGGLGAAAWLYGDEISTAILGEGQDAVATLDPGADGADDAPGGTPAATGAEPAADAPPPAANAGQTTRQYTQRLQPDGTEVDAGPAEREPNQFGEGTDVAAATLAEDPGSDGTTPTVSSEIGGDPAVAGAPDAAADAAPSETAAIDQGADGAVPVSQRTVFYQERTADQPGTQETGNVVWSVVNEPPIEGQPPEPAIRAVAEIPEENVTMTMTIRRNADPTLPASHVIEIMFDTPDDFPGGNVATVQRLALKQTEQARGEPLIGVAGKISDGFFIIALNNLDQAVENNLALLESQEWIDIPIAYATGRRALVSIEKGLPGDRVFKEAIASWDAKT</sequence>
<dbReference type="RefSeq" id="WP_322188586.1">
    <property type="nucleotide sequence ID" value="NZ_JAXLPB010000006.1"/>
</dbReference>
<keyword evidence="2" id="KW-0812">Transmembrane</keyword>
<evidence type="ECO:0000256" key="2">
    <source>
        <dbReference type="SAM" id="Phobius"/>
    </source>
</evidence>
<comment type="caution">
    <text evidence="3">The sequence shown here is derived from an EMBL/GenBank/DDBJ whole genome shotgun (WGS) entry which is preliminary data.</text>
</comment>
<accession>A0ABU5I797</accession>
<feature type="region of interest" description="Disordered" evidence="1">
    <location>
        <begin position="324"/>
        <end position="364"/>
    </location>
</feature>
<dbReference type="EMBL" id="JAXLPB010000006">
    <property type="protein sequence ID" value="MDY8110739.1"/>
    <property type="molecule type" value="Genomic_DNA"/>
</dbReference>
<feature type="compositionally biased region" description="Basic and acidic residues" evidence="1">
    <location>
        <begin position="158"/>
        <end position="170"/>
    </location>
</feature>
<evidence type="ECO:0000313" key="4">
    <source>
        <dbReference type="Proteomes" id="UP001294412"/>
    </source>
</evidence>
<feature type="compositionally biased region" description="Basic and acidic residues" evidence="1">
    <location>
        <begin position="227"/>
        <end position="247"/>
    </location>
</feature>
<evidence type="ECO:0000256" key="1">
    <source>
        <dbReference type="SAM" id="MobiDB-lite"/>
    </source>
</evidence>
<feature type="region of interest" description="Disordered" evidence="1">
    <location>
        <begin position="77"/>
        <end position="194"/>
    </location>
</feature>
<dbReference type="Proteomes" id="UP001294412">
    <property type="component" value="Unassembled WGS sequence"/>
</dbReference>
<evidence type="ECO:0000313" key="3">
    <source>
        <dbReference type="EMBL" id="MDY8110739.1"/>
    </source>
</evidence>
<protein>
    <recommendedName>
        <fullName evidence="5">Transcriptional regulator</fullName>
    </recommendedName>
</protein>
<proteinExistence type="predicted"/>
<keyword evidence="2" id="KW-1133">Transmembrane helix</keyword>
<keyword evidence="4" id="KW-1185">Reference proteome</keyword>
<gene>
    <name evidence="3" type="ORF">U0C82_16475</name>
</gene>
<name>A0ABU5I797_9HYPH</name>
<feature type="region of interest" description="Disordered" evidence="1">
    <location>
        <begin position="369"/>
        <end position="388"/>
    </location>
</feature>
<evidence type="ECO:0008006" key="5">
    <source>
        <dbReference type="Google" id="ProtNLM"/>
    </source>
</evidence>
<feature type="compositionally biased region" description="Low complexity" evidence="1">
    <location>
        <begin position="324"/>
        <end position="349"/>
    </location>
</feature>
<organism evidence="3 4">
    <name type="scientific">Fulvimarina uroteuthidis</name>
    <dbReference type="NCBI Taxonomy" id="3098149"/>
    <lineage>
        <taxon>Bacteria</taxon>
        <taxon>Pseudomonadati</taxon>
        <taxon>Pseudomonadota</taxon>
        <taxon>Alphaproteobacteria</taxon>
        <taxon>Hyphomicrobiales</taxon>
        <taxon>Aurantimonadaceae</taxon>
        <taxon>Fulvimarina</taxon>
    </lineage>
</organism>
<feature type="region of interest" description="Disordered" evidence="1">
    <location>
        <begin position="218"/>
        <end position="280"/>
    </location>
</feature>
<feature type="region of interest" description="Disordered" evidence="1">
    <location>
        <begin position="399"/>
        <end position="428"/>
    </location>
</feature>
<keyword evidence="2" id="KW-0472">Membrane</keyword>